<evidence type="ECO:0000313" key="1">
    <source>
        <dbReference type="EMBL" id="RVD92747.1"/>
    </source>
</evidence>
<dbReference type="VEuPathDB" id="MicrosporidiaDB:TUBRATIS_007360"/>
<organism evidence="1 2">
    <name type="scientific">Tubulinosema ratisbonensis</name>
    <dbReference type="NCBI Taxonomy" id="291195"/>
    <lineage>
        <taxon>Eukaryota</taxon>
        <taxon>Fungi</taxon>
        <taxon>Fungi incertae sedis</taxon>
        <taxon>Microsporidia</taxon>
        <taxon>Tubulinosematoidea</taxon>
        <taxon>Tubulinosematidae</taxon>
        <taxon>Tubulinosema</taxon>
    </lineage>
</organism>
<evidence type="ECO:0000313" key="2">
    <source>
        <dbReference type="Proteomes" id="UP000282876"/>
    </source>
</evidence>
<protein>
    <submittedName>
        <fullName evidence="1">Uncharacterized protein</fullName>
    </submittedName>
</protein>
<accession>A0A437ANZ7</accession>
<name>A0A437ANZ7_9MICR</name>
<dbReference type="EMBL" id="RCSS01000151">
    <property type="protein sequence ID" value="RVD92747.1"/>
    <property type="molecule type" value="Genomic_DNA"/>
</dbReference>
<gene>
    <name evidence="1" type="ORF">TUBRATIS_007360</name>
</gene>
<proteinExistence type="predicted"/>
<sequence>MLCCKEECYCCDEIIYKFIIKILLLNKYRRVLKCIFYSEYDYKKEQNFINYKYFRKVNYKERLQDMYKRIMLKEPVSKYHGMKIKLNKKIGEE</sequence>
<reference evidence="1 2" key="1">
    <citation type="submission" date="2018-10" db="EMBL/GenBank/DDBJ databases">
        <title>Draft genome sequence of the microsporidian Tubulinosema ratisbonensis.</title>
        <authorList>
            <person name="Polonais V."/>
            <person name="Peyretaillade E."/>
            <person name="Niehus S."/>
            <person name="Wawrzyniak I."/>
            <person name="Franchet A."/>
            <person name="Gaspin C."/>
            <person name="Reichstadt M."/>
            <person name="Belser C."/>
            <person name="Labadie K."/>
            <person name="Delbac F."/>
            <person name="Ferrandon D."/>
        </authorList>
    </citation>
    <scope>NUCLEOTIDE SEQUENCE [LARGE SCALE GENOMIC DNA]</scope>
    <source>
        <strain evidence="1 2">Franzen</strain>
    </source>
</reference>
<dbReference type="Proteomes" id="UP000282876">
    <property type="component" value="Unassembled WGS sequence"/>
</dbReference>
<comment type="caution">
    <text evidence="1">The sequence shown here is derived from an EMBL/GenBank/DDBJ whole genome shotgun (WGS) entry which is preliminary data.</text>
</comment>
<keyword evidence="2" id="KW-1185">Reference proteome</keyword>
<dbReference type="AlphaFoldDB" id="A0A437ANZ7"/>